<dbReference type="RefSeq" id="WP_185053076.1">
    <property type="nucleotide sequence ID" value="NZ_BAABIX010000017.1"/>
</dbReference>
<dbReference type="AlphaFoldDB" id="A0A840PBT5"/>
<evidence type="ECO:0000313" key="3">
    <source>
        <dbReference type="Proteomes" id="UP000578449"/>
    </source>
</evidence>
<proteinExistence type="predicted"/>
<dbReference type="Proteomes" id="UP000578449">
    <property type="component" value="Unassembled WGS sequence"/>
</dbReference>
<feature type="chain" id="PRO_5032690234" evidence="1">
    <location>
        <begin position="28"/>
        <end position="144"/>
    </location>
</feature>
<feature type="signal peptide" evidence="1">
    <location>
        <begin position="1"/>
        <end position="27"/>
    </location>
</feature>
<dbReference type="EMBL" id="JACHGN010000013">
    <property type="protein sequence ID" value="MBB5136146.1"/>
    <property type="molecule type" value="Genomic_DNA"/>
</dbReference>
<name>A0A840PBT5_9ACTN</name>
<keyword evidence="3" id="KW-1185">Reference proteome</keyword>
<reference evidence="2 3" key="1">
    <citation type="submission" date="2020-08" db="EMBL/GenBank/DDBJ databases">
        <title>Genomic Encyclopedia of Type Strains, Phase IV (KMG-IV): sequencing the most valuable type-strain genomes for metagenomic binning, comparative biology and taxonomic classification.</title>
        <authorList>
            <person name="Goeker M."/>
        </authorList>
    </citation>
    <scope>NUCLEOTIDE SEQUENCE [LARGE SCALE GENOMIC DNA]</scope>
    <source>
        <strain evidence="2 3">DSM 45615</strain>
    </source>
</reference>
<accession>A0A840PBT5</accession>
<evidence type="ECO:0000313" key="2">
    <source>
        <dbReference type="EMBL" id="MBB5136146.1"/>
    </source>
</evidence>
<organism evidence="2 3">
    <name type="scientific">Thermocatellispora tengchongensis</name>
    <dbReference type="NCBI Taxonomy" id="1073253"/>
    <lineage>
        <taxon>Bacteria</taxon>
        <taxon>Bacillati</taxon>
        <taxon>Actinomycetota</taxon>
        <taxon>Actinomycetes</taxon>
        <taxon>Streptosporangiales</taxon>
        <taxon>Streptosporangiaceae</taxon>
        <taxon>Thermocatellispora</taxon>
    </lineage>
</organism>
<sequence length="144" mass="16032">MRKMLAGAIVAGGVALGPLAAMAPAQAAVTTQAVSDAQAGATATWGKKFTYHAPDRRGYFKGHWVKRGGDYYFGGLLYDRHRGSAYTTVKFRYFDDTGKFETWSAKTTAPDYYIKDFEFQKDFDIKVCSGVHHRLKCGPWVDVF</sequence>
<comment type="caution">
    <text evidence="2">The sequence shown here is derived from an EMBL/GenBank/DDBJ whole genome shotgun (WGS) entry which is preliminary data.</text>
</comment>
<evidence type="ECO:0000256" key="1">
    <source>
        <dbReference type="SAM" id="SignalP"/>
    </source>
</evidence>
<protein>
    <submittedName>
        <fullName evidence="2">Uncharacterized protein</fullName>
    </submittedName>
</protein>
<keyword evidence="1" id="KW-0732">Signal</keyword>
<gene>
    <name evidence="2" type="ORF">HNP84_005890</name>
</gene>